<reference evidence="3" key="1">
    <citation type="submission" date="2022-10" db="EMBL/GenBank/DDBJ databases">
        <authorList>
            <person name="Chen Y."/>
            <person name="Dougan E. K."/>
            <person name="Chan C."/>
            <person name="Rhodes N."/>
            <person name="Thang M."/>
        </authorList>
    </citation>
    <scope>NUCLEOTIDE SEQUENCE</scope>
</reference>
<dbReference type="Proteomes" id="UP001152797">
    <property type="component" value="Unassembled WGS sequence"/>
</dbReference>
<evidence type="ECO:0000313" key="3">
    <source>
        <dbReference type="EMBL" id="CAI3997764.1"/>
    </source>
</evidence>
<dbReference type="EMBL" id="CAMXCT020002380">
    <property type="protein sequence ID" value="CAL1151139.1"/>
    <property type="molecule type" value="Genomic_DNA"/>
</dbReference>
<protein>
    <submittedName>
        <fullName evidence="3">Uncharacterized protein</fullName>
    </submittedName>
</protein>
<sequence>MLRSLWVLAWAIVAVAGAQDVPQPGAAPMGFEQRLTALDLALSQVVVEPPANWRLGRLRDEAQSLSAEASTNVERLAAREVASRIDRFTEIAHGFATPAPVAKPTQTVDSWRSPSGVGSTDAPSSVAPPVRLTKRGPAESTPARSTATRRRHDAEGVLRPVVSKRPDAPRYAIVNDRGRVETFVTPSPRLESRFDNLVGRRVALDGRRGYRADLKREHLVAERVTTSNSRAPSPLRSVTSRSANAMRRPGSSANSSISCHSATPWKPRSANSVRTTSKRRTASASGLPPVGARVGPRATGPVADRSWFATSSSSASSSRSVGGPGAGGGARSTTSGIGSAAGDGIGTSERQSGFQGDGESASATLGRAGVGGVGRGWLSAGGSAGWATVSVGVGVAGVDGVASTVARELVGSTRAGGGLGVVGLPVTVVSVSSASASSRSRCSASTSAVTSIIRRATRSAHDAPWLVSVSGLWRRACRTAPEVSTSCRVSPSRAEATATSIRWLTTNRARWAGSLSSAKAIATTGGAQSTTTDGTSPLWPCAASRRVSAPRRQSSRRHTPATSTNASSRATAIRRAWTTRGVSRSAAKQGKADCTLASCAVSSDSLTSGCARGERLLRRALVGALAAVLLLAGPLQAAETGGRARPQGTTDKRAREAARLAIPWKALPSNVRPTVSEVVGGATLYRQMPTRVIDCDADLYTYLIDRPELVVGAWNVMGVSRLKLERVAPDRFNVTDAAGAVGEVRVVHRSGGGVDARGKRQPLTMVLLASGVYQAPPMPQPIRGKSVLLLRADALDEANGRSYVTTRLDSFMRFGGPATRVAAKTLSPLIGRTADHNFVETMRFVSLFSRTAETNPSGMARLAGHLRHVDEPTRREFASMCQQTADRYALRRASRHRVAITPAMATVR</sequence>
<name>A0A9P1CU42_9DINO</name>
<feature type="region of interest" description="Disordered" evidence="1">
    <location>
        <begin position="223"/>
        <end position="361"/>
    </location>
</feature>
<accession>A0A9P1CU42</accession>
<gene>
    <name evidence="3" type="ORF">C1SCF055_LOCUS24110</name>
</gene>
<evidence type="ECO:0000256" key="1">
    <source>
        <dbReference type="SAM" id="MobiDB-lite"/>
    </source>
</evidence>
<feature type="chain" id="PRO_5043270819" evidence="2">
    <location>
        <begin position="19"/>
        <end position="908"/>
    </location>
</feature>
<feature type="compositionally biased region" description="Low complexity" evidence="1">
    <location>
        <begin position="561"/>
        <end position="571"/>
    </location>
</feature>
<feature type="compositionally biased region" description="Low complexity" evidence="1">
    <location>
        <begin position="309"/>
        <end position="321"/>
    </location>
</feature>
<feature type="region of interest" description="Disordered" evidence="1">
    <location>
        <begin position="544"/>
        <end position="571"/>
    </location>
</feature>
<reference evidence="4" key="2">
    <citation type="submission" date="2024-04" db="EMBL/GenBank/DDBJ databases">
        <authorList>
            <person name="Chen Y."/>
            <person name="Shah S."/>
            <person name="Dougan E. K."/>
            <person name="Thang M."/>
            <person name="Chan C."/>
        </authorList>
    </citation>
    <scope>NUCLEOTIDE SEQUENCE [LARGE SCALE GENOMIC DNA]</scope>
</reference>
<dbReference type="EMBL" id="CAMXCT030002380">
    <property type="protein sequence ID" value="CAL4785076.1"/>
    <property type="molecule type" value="Genomic_DNA"/>
</dbReference>
<feature type="region of interest" description="Disordered" evidence="1">
    <location>
        <begin position="100"/>
        <end position="153"/>
    </location>
</feature>
<feature type="compositionally biased region" description="Low complexity" evidence="1">
    <location>
        <begin position="251"/>
        <end position="261"/>
    </location>
</feature>
<evidence type="ECO:0000313" key="4">
    <source>
        <dbReference type="EMBL" id="CAL1151139.1"/>
    </source>
</evidence>
<evidence type="ECO:0000256" key="2">
    <source>
        <dbReference type="SAM" id="SignalP"/>
    </source>
</evidence>
<evidence type="ECO:0000313" key="5">
    <source>
        <dbReference type="Proteomes" id="UP001152797"/>
    </source>
</evidence>
<feature type="signal peptide" evidence="2">
    <location>
        <begin position="1"/>
        <end position="18"/>
    </location>
</feature>
<dbReference type="EMBL" id="CAMXCT010002380">
    <property type="protein sequence ID" value="CAI3997764.1"/>
    <property type="molecule type" value="Genomic_DNA"/>
</dbReference>
<feature type="compositionally biased region" description="Polar residues" evidence="1">
    <location>
        <begin position="224"/>
        <end position="243"/>
    </location>
</feature>
<feature type="compositionally biased region" description="Polar residues" evidence="1">
    <location>
        <begin position="104"/>
        <end position="123"/>
    </location>
</feature>
<organism evidence="3">
    <name type="scientific">Cladocopium goreaui</name>
    <dbReference type="NCBI Taxonomy" id="2562237"/>
    <lineage>
        <taxon>Eukaryota</taxon>
        <taxon>Sar</taxon>
        <taxon>Alveolata</taxon>
        <taxon>Dinophyceae</taxon>
        <taxon>Suessiales</taxon>
        <taxon>Symbiodiniaceae</taxon>
        <taxon>Cladocopium</taxon>
    </lineage>
</organism>
<keyword evidence="2" id="KW-0732">Signal</keyword>
<keyword evidence="5" id="KW-1185">Reference proteome</keyword>
<proteinExistence type="predicted"/>
<dbReference type="AlphaFoldDB" id="A0A9P1CU42"/>
<comment type="caution">
    <text evidence="3">The sequence shown here is derived from an EMBL/GenBank/DDBJ whole genome shotgun (WGS) entry which is preliminary data.</text>
</comment>